<evidence type="ECO:0000259" key="10">
    <source>
        <dbReference type="PROSITE" id="PS50011"/>
    </source>
</evidence>
<feature type="domain" description="Protein kinase" evidence="10">
    <location>
        <begin position="15"/>
        <end position="267"/>
    </location>
</feature>
<dbReference type="Proteomes" id="UP000612585">
    <property type="component" value="Unassembled WGS sequence"/>
</dbReference>
<keyword evidence="6 7" id="KW-0067">ATP-binding</keyword>
<dbReference type="InterPro" id="IPR050660">
    <property type="entry name" value="NEK_Ser/Thr_kinase"/>
</dbReference>
<evidence type="ECO:0000313" key="12">
    <source>
        <dbReference type="Proteomes" id="UP000612585"/>
    </source>
</evidence>
<organism evidence="11 12">
    <name type="scientific">Virgisporangium aurantiacum</name>
    <dbReference type="NCBI Taxonomy" id="175570"/>
    <lineage>
        <taxon>Bacteria</taxon>
        <taxon>Bacillati</taxon>
        <taxon>Actinomycetota</taxon>
        <taxon>Actinomycetes</taxon>
        <taxon>Micromonosporales</taxon>
        <taxon>Micromonosporaceae</taxon>
        <taxon>Virgisporangium</taxon>
    </lineage>
</organism>
<evidence type="ECO:0000256" key="2">
    <source>
        <dbReference type="ARBA" id="ARBA00012513"/>
    </source>
</evidence>
<name>A0A8J4DWP6_9ACTN</name>
<dbReference type="InterPro" id="IPR008271">
    <property type="entry name" value="Ser/Thr_kinase_AS"/>
</dbReference>
<evidence type="ECO:0000256" key="8">
    <source>
        <dbReference type="SAM" id="MobiDB-lite"/>
    </source>
</evidence>
<feature type="compositionally biased region" description="Low complexity" evidence="8">
    <location>
        <begin position="322"/>
        <end position="333"/>
    </location>
</feature>
<dbReference type="InterPro" id="IPR000719">
    <property type="entry name" value="Prot_kinase_dom"/>
</dbReference>
<sequence>MQPSWPSDPARVSGYRVLARLGSGGMGQVYLGRARDGTLVAVKVVRDDVAAELFDRFPREVAAAHRATGRYLAELVGADPHGSPAWLATRYVPGVSLSEAVTGAGPLPVPSARALMAGLAAALASIHRADVLHRDLKPGNVLLVADGPRVIDFGIARLLDLTPLTGPGKIWGSPGYLSPEQVTDPDRTGPASDVFALGAVAAYASTGTGPYGDGDGHARIYRLVNGEPDLSRVDPSMRELIARCLSRDPDDRPTPDEIIAELGEPAFGPGWLPPAVAAMIEERTTQLAELIAIAPPVSPAPQNGGPAGSAWQDPPGPGIPPGEGTAPATAAPTRFATQVQAPGAAQAQAPPARPPLAHAPAAAHGLAAAQAPPAAPPLAHGPAAARVPAPASPQTPRRRRNLPAALALLGALAVLGVAAYFVVPRLDSADDAGPGSGPPDPTVSAGGSRPADSRPCTRTDRRDLPFHCEVNTKVAGIEISRIPLYTSTDGTDQPIDYLTTLNERQYFVCHRQGSRYTKGELANHWWALTQGDTGDRFGWVPEIYLLGGENDDPDGGLPVCTDAQAARVT</sequence>
<feature type="region of interest" description="Disordered" evidence="8">
    <location>
        <begin position="429"/>
        <end position="461"/>
    </location>
</feature>
<dbReference type="PANTHER" id="PTHR43671">
    <property type="entry name" value="SERINE/THREONINE-PROTEIN KINASE NEK"/>
    <property type="match status" value="1"/>
</dbReference>
<dbReference type="PROSITE" id="PS00107">
    <property type="entry name" value="PROTEIN_KINASE_ATP"/>
    <property type="match status" value="1"/>
</dbReference>
<dbReference type="GO" id="GO:0004674">
    <property type="term" value="F:protein serine/threonine kinase activity"/>
    <property type="evidence" value="ECO:0007669"/>
    <property type="project" value="UniProtKB-EC"/>
</dbReference>
<comment type="similarity">
    <text evidence="1">Belongs to the protein kinase superfamily. NEK Ser/Thr protein kinase family. NIMA subfamily.</text>
</comment>
<evidence type="ECO:0000256" key="1">
    <source>
        <dbReference type="ARBA" id="ARBA00010886"/>
    </source>
</evidence>
<dbReference type="CDD" id="cd14014">
    <property type="entry name" value="STKc_PknB_like"/>
    <property type="match status" value="1"/>
</dbReference>
<feature type="transmembrane region" description="Helical" evidence="9">
    <location>
        <begin position="402"/>
        <end position="423"/>
    </location>
</feature>
<accession>A0A8J4DWP6</accession>
<dbReference type="InterPro" id="IPR017441">
    <property type="entry name" value="Protein_kinase_ATP_BS"/>
</dbReference>
<evidence type="ECO:0000256" key="6">
    <source>
        <dbReference type="ARBA" id="ARBA00022840"/>
    </source>
</evidence>
<feature type="compositionally biased region" description="Low complexity" evidence="8">
    <location>
        <begin position="341"/>
        <end position="389"/>
    </location>
</feature>
<reference evidence="11" key="1">
    <citation type="submission" date="2021-01" db="EMBL/GenBank/DDBJ databases">
        <title>Whole genome shotgun sequence of Virgisporangium aurantiacum NBRC 16421.</title>
        <authorList>
            <person name="Komaki H."/>
            <person name="Tamura T."/>
        </authorList>
    </citation>
    <scope>NUCLEOTIDE SEQUENCE</scope>
    <source>
        <strain evidence="11">NBRC 16421</strain>
    </source>
</reference>
<keyword evidence="12" id="KW-1185">Reference proteome</keyword>
<dbReference type="InterPro" id="IPR011009">
    <property type="entry name" value="Kinase-like_dom_sf"/>
</dbReference>
<keyword evidence="9" id="KW-0472">Membrane</keyword>
<dbReference type="SMART" id="SM00220">
    <property type="entry name" value="S_TKc"/>
    <property type="match status" value="1"/>
</dbReference>
<dbReference type="PROSITE" id="PS50011">
    <property type="entry name" value="PROTEIN_KINASE_DOM"/>
    <property type="match status" value="1"/>
</dbReference>
<dbReference type="RefSeq" id="WP_203986041.1">
    <property type="nucleotide sequence ID" value="NZ_BOPG01000003.1"/>
</dbReference>
<evidence type="ECO:0000256" key="7">
    <source>
        <dbReference type="PROSITE-ProRule" id="PRU10141"/>
    </source>
</evidence>
<evidence type="ECO:0000256" key="5">
    <source>
        <dbReference type="ARBA" id="ARBA00022777"/>
    </source>
</evidence>
<keyword evidence="3" id="KW-0808">Transferase</keyword>
<evidence type="ECO:0000256" key="4">
    <source>
        <dbReference type="ARBA" id="ARBA00022741"/>
    </source>
</evidence>
<evidence type="ECO:0000313" key="11">
    <source>
        <dbReference type="EMBL" id="GIJ52721.1"/>
    </source>
</evidence>
<dbReference type="GO" id="GO:0005524">
    <property type="term" value="F:ATP binding"/>
    <property type="evidence" value="ECO:0007669"/>
    <property type="project" value="UniProtKB-UniRule"/>
</dbReference>
<feature type="compositionally biased region" description="Basic and acidic residues" evidence="8">
    <location>
        <begin position="451"/>
        <end position="461"/>
    </location>
</feature>
<dbReference type="PROSITE" id="PS00108">
    <property type="entry name" value="PROTEIN_KINASE_ST"/>
    <property type="match status" value="1"/>
</dbReference>
<proteinExistence type="inferred from homology"/>
<gene>
    <name evidence="11" type="ORF">Vau01_002370</name>
</gene>
<feature type="region of interest" description="Disordered" evidence="8">
    <location>
        <begin position="296"/>
        <end position="398"/>
    </location>
</feature>
<protein>
    <recommendedName>
        <fullName evidence="2">non-specific serine/threonine protein kinase</fullName>
        <ecNumber evidence="2">2.7.11.1</ecNumber>
    </recommendedName>
</protein>
<dbReference type="PANTHER" id="PTHR43671:SF13">
    <property type="entry name" value="SERINE_THREONINE-PROTEIN KINASE NEK2"/>
    <property type="match status" value="1"/>
</dbReference>
<evidence type="ECO:0000256" key="3">
    <source>
        <dbReference type="ARBA" id="ARBA00022679"/>
    </source>
</evidence>
<keyword evidence="9" id="KW-0812">Transmembrane</keyword>
<keyword evidence="5" id="KW-0418">Kinase</keyword>
<dbReference type="AlphaFoldDB" id="A0A8J4DWP6"/>
<dbReference type="EMBL" id="BOPG01000003">
    <property type="protein sequence ID" value="GIJ52721.1"/>
    <property type="molecule type" value="Genomic_DNA"/>
</dbReference>
<keyword evidence="4 7" id="KW-0547">Nucleotide-binding</keyword>
<dbReference type="SUPFAM" id="SSF56112">
    <property type="entry name" value="Protein kinase-like (PK-like)"/>
    <property type="match status" value="1"/>
</dbReference>
<comment type="caution">
    <text evidence="11">The sequence shown here is derived from an EMBL/GenBank/DDBJ whole genome shotgun (WGS) entry which is preliminary data.</text>
</comment>
<evidence type="ECO:0000256" key="9">
    <source>
        <dbReference type="SAM" id="Phobius"/>
    </source>
</evidence>
<feature type="binding site" evidence="7">
    <location>
        <position position="43"/>
    </location>
    <ligand>
        <name>ATP</name>
        <dbReference type="ChEBI" id="CHEBI:30616"/>
    </ligand>
</feature>
<dbReference type="EC" id="2.7.11.1" evidence="2"/>
<keyword evidence="9" id="KW-1133">Transmembrane helix</keyword>
<dbReference type="Pfam" id="PF00069">
    <property type="entry name" value="Pkinase"/>
    <property type="match status" value="1"/>
</dbReference>
<dbReference type="Gene3D" id="1.10.510.10">
    <property type="entry name" value="Transferase(Phosphotransferase) domain 1"/>
    <property type="match status" value="1"/>
</dbReference>